<feature type="region of interest" description="Disordered" evidence="1">
    <location>
        <begin position="197"/>
        <end position="216"/>
    </location>
</feature>
<dbReference type="Proteomes" id="UP000030755">
    <property type="component" value="Unassembled WGS sequence"/>
</dbReference>
<dbReference type="HOGENOM" id="CLU_1278272_0_0_1"/>
<protein>
    <submittedName>
        <fullName evidence="2">Uncharacterized protein</fullName>
    </submittedName>
</protein>
<accession>A0A075AVA1</accession>
<evidence type="ECO:0000256" key="1">
    <source>
        <dbReference type="SAM" id="MobiDB-lite"/>
    </source>
</evidence>
<evidence type="ECO:0000313" key="3">
    <source>
        <dbReference type="Proteomes" id="UP000030755"/>
    </source>
</evidence>
<reference evidence="2 3" key="1">
    <citation type="journal article" date="2013" name="Curr. Biol.">
        <title>Shared signatures of parasitism and phylogenomics unite Cryptomycota and microsporidia.</title>
        <authorList>
            <person name="James T.Y."/>
            <person name="Pelin A."/>
            <person name="Bonen L."/>
            <person name="Ahrendt S."/>
            <person name="Sain D."/>
            <person name="Corradi N."/>
            <person name="Stajich J.E."/>
        </authorList>
    </citation>
    <scope>NUCLEOTIDE SEQUENCE [LARGE SCALE GENOMIC DNA]</scope>
    <source>
        <strain evidence="2 3">CSF55</strain>
    </source>
</reference>
<evidence type="ECO:0000313" key="2">
    <source>
        <dbReference type="EMBL" id="EPZ32612.1"/>
    </source>
</evidence>
<proteinExistence type="predicted"/>
<dbReference type="AlphaFoldDB" id="A0A075AVA1"/>
<dbReference type="EMBL" id="KE561132">
    <property type="protein sequence ID" value="EPZ32612.1"/>
    <property type="molecule type" value="Genomic_DNA"/>
</dbReference>
<gene>
    <name evidence="2" type="ORF">O9G_004564</name>
</gene>
<organism evidence="2 3">
    <name type="scientific">Rozella allomycis (strain CSF55)</name>
    <dbReference type="NCBI Taxonomy" id="988480"/>
    <lineage>
        <taxon>Eukaryota</taxon>
        <taxon>Fungi</taxon>
        <taxon>Fungi incertae sedis</taxon>
        <taxon>Cryptomycota</taxon>
        <taxon>Cryptomycota incertae sedis</taxon>
        <taxon>Rozella</taxon>
    </lineage>
</organism>
<name>A0A075AVA1_ROZAC</name>
<sequence>MTKKNEHYMDKNPNVPRMHISKYYDKDPNVQHRSGKFDSYKNAVLSFIGELFTYPATNLPPDDEIPVKNYAPVEDEAIIPETASLQFHQTPQDVFGIKTVNKVIHEVSELSESSIQKHESHSDPYDQKSLQRNLRVGPNLLYQRDYQPDPSDIPAGRRDIGSVEDAKRSFHEKYGNDIFAVEIEGTSEKYVPSKIYRKKKGQSHADLTIENVQREE</sequence>
<keyword evidence="3" id="KW-1185">Reference proteome</keyword>